<organism evidence="1 2">
    <name type="scientific">Aspergillus lucknowensis</name>
    <dbReference type="NCBI Taxonomy" id="176173"/>
    <lineage>
        <taxon>Eukaryota</taxon>
        <taxon>Fungi</taxon>
        <taxon>Dikarya</taxon>
        <taxon>Ascomycota</taxon>
        <taxon>Pezizomycotina</taxon>
        <taxon>Eurotiomycetes</taxon>
        <taxon>Eurotiomycetidae</taxon>
        <taxon>Eurotiales</taxon>
        <taxon>Aspergillaceae</taxon>
        <taxon>Aspergillus</taxon>
        <taxon>Aspergillus subgen. Nidulantes</taxon>
    </lineage>
</organism>
<evidence type="ECO:0000313" key="2">
    <source>
        <dbReference type="Proteomes" id="UP001610432"/>
    </source>
</evidence>
<comment type="caution">
    <text evidence="1">The sequence shown here is derived from an EMBL/GenBank/DDBJ whole genome shotgun (WGS) entry which is preliminary data.</text>
</comment>
<sequence length="276" mass="29826">MEFTIPLIPEGNEGEFRLQNAHDGQVERANLVDYGTSLNVQGNLVEVVHGTLTPGGAPASLILTEFRFTTLDPPRRFRQATITFRFEDADTPVASPPAVVKIAPEGFFAVSRHERTHEVTRGVNLTVGAGGSVGANAALQFEWSLSEIKSYVDEATLSGIKTVLDRGVPPPNAARWAMSEAKNASSNGDHGVPSYLRLGILVQRASASGKFLGLVDVSAKVDYKYQMERRRGQRVDPVLFDPGREQGVSGFGVDPENLGQFDMDGYVLVQSGARAL</sequence>
<dbReference type="EMBL" id="JBFXLQ010000071">
    <property type="protein sequence ID" value="KAL2862238.1"/>
    <property type="molecule type" value="Genomic_DNA"/>
</dbReference>
<protein>
    <submittedName>
        <fullName evidence="1">Uncharacterized protein</fullName>
    </submittedName>
</protein>
<dbReference type="Proteomes" id="UP001610432">
    <property type="component" value="Unassembled WGS sequence"/>
</dbReference>
<dbReference type="GeneID" id="98142225"/>
<gene>
    <name evidence="1" type="ORF">BJX67DRAFT_310810</name>
</gene>
<reference evidence="1 2" key="1">
    <citation type="submission" date="2024-07" db="EMBL/GenBank/DDBJ databases">
        <title>Section-level genome sequencing and comparative genomics of Aspergillus sections Usti and Cavernicolus.</title>
        <authorList>
            <consortium name="Lawrence Berkeley National Laboratory"/>
            <person name="Nybo J.L."/>
            <person name="Vesth T.C."/>
            <person name="Theobald S."/>
            <person name="Frisvad J.C."/>
            <person name="Larsen T.O."/>
            <person name="Kjaerboelling I."/>
            <person name="Rothschild-Mancinelli K."/>
            <person name="Lyhne E.K."/>
            <person name="Kogle M.E."/>
            <person name="Barry K."/>
            <person name="Clum A."/>
            <person name="Na H."/>
            <person name="Ledsgaard L."/>
            <person name="Lin J."/>
            <person name="Lipzen A."/>
            <person name="Kuo A."/>
            <person name="Riley R."/>
            <person name="Mondo S."/>
            <person name="Labutti K."/>
            <person name="Haridas S."/>
            <person name="Pangalinan J."/>
            <person name="Salamov A.A."/>
            <person name="Simmons B.A."/>
            <person name="Magnuson J.K."/>
            <person name="Chen J."/>
            <person name="Drula E."/>
            <person name="Henrissat B."/>
            <person name="Wiebenga A."/>
            <person name="Lubbers R.J."/>
            <person name="Gomes A.C."/>
            <person name="Macurrencykelacurrency M.R."/>
            <person name="Stajich J."/>
            <person name="Grigoriev I.V."/>
            <person name="Mortensen U.H."/>
            <person name="De Vries R.P."/>
            <person name="Baker S.E."/>
            <person name="Andersen M.R."/>
        </authorList>
    </citation>
    <scope>NUCLEOTIDE SEQUENCE [LARGE SCALE GENOMIC DNA]</scope>
    <source>
        <strain evidence="1 2">CBS 449.75</strain>
    </source>
</reference>
<proteinExistence type="predicted"/>
<keyword evidence="2" id="KW-1185">Reference proteome</keyword>
<accession>A0ABR4LCG2</accession>
<name>A0ABR4LCG2_9EURO</name>
<dbReference type="RefSeq" id="XP_070881217.1">
    <property type="nucleotide sequence ID" value="XM_071027153.1"/>
</dbReference>
<evidence type="ECO:0000313" key="1">
    <source>
        <dbReference type="EMBL" id="KAL2862238.1"/>
    </source>
</evidence>